<dbReference type="PANTHER" id="PTHR30489:SF0">
    <property type="entry name" value="LIPOPROTEIN-RELEASING SYSTEM TRANSMEMBRANE PROTEIN LOLE"/>
    <property type="match status" value="1"/>
</dbReference>
<gene>
    <name evidence="10" type="ORF">HMPREF9944_01692</name>
</gene>
<evidence type="ECO:0000259" key="9">
    <source>
        <dbReference type="Pfam" id="PF12704"/>
    </source>
</evidence>
<dbReference type="PATRIC" id="fig|999422.3.peg.1779"/>
<dbReference type="GO" id="GO:0044874">
    <property type="term" value="P:lipoprotein localization to outer membrane"/>
    <property type="evidence" value="ECO:0007669"/>
    <property type="project" value="TreeGrafter"/>
</dbReference>
<proteinExistence type="inferred from homology"/>
<dbReference type="Pfam" id="PF02687">
    <property type="entry name" value="FtsX"/>
    <property type="match status" value="1"/>
</dbReference>
<dbReference type="Pfam" id="PF12704">
    <property type="entry name" value="MacB_PCD"/>
    <property type="match status" value="1"/>
</dbReference>
<keyword evidence="4 7" id="KW-0812">Transmembrane</keyword>
<evidence type="ECO:0000313" key="10">
    <source>
        <dbReference type="EMBL" id="EHO69427.1"/>
    </source>
</evidence>
<protein>
    <submittedName>
        <fullName evidence="10">LolC/E family lipoprotein releasing system, transmembrane protein</fullName>
    </submittedName>
</protein>
<evidence type="ECO:0000256" key="1">
    <source>
        <dbReference type="ARBA" id="ARBA00004651"/>
    </source>
</evidence>
<dbReference type="GO" id="GO:0098797">
    <property type="term" value="C:plasma membrane protein complex"/>
    <property type="evidence" value="ECO:0007669"/>
    <property type="project" value="TreeGrafter"/>
</dbReference>
<evidence type="ECO:0000256" key="7">
    <source>
        <dbReference type="SAM" id="Phobius"/>
    </source>
</evidence>
<evidence type="ECO:0000313" key="11">
    <source>
        <dbReference type="Proteomes" id="UP000003167"/>
    </source>
</evidence>
<keyword evidence="10" id="KW-0449">Lipoprotein</keyword>
<keyword evidence="11" id="KW-1185">Reference proteome</keyword>
<feature type="transmembrane region" description="Helical" evidence="7">
    <location>
        <begin position="281"/>
        <end position="307"/>
    </location>
</feature>
<comment type="caution">
    <text evidence="10">The sequence shown here is derived from an EMBL/GenBank/DDBJ whole genome shotgun (WGS) entry which is preliminary data.</text>
</comment>
<dbReference type="InterPro" id="IPR025857">
    <property type="entry name" value="MacB_PCD"/>
</dbReference>
<dbReference type="HOGENOM" id="CLU_000604_8_1_10"/>
<evidence type="ECO:0000259" key="8">
    <source>
        <dbReference type="Pfam" id="PF02687"/>
    </source>
</evidence>
<dbReference type="AlphaFoldDB" id="H1HNE8"/>
<dbReference type="PANTHER" id="PTHR30489">
    <property type="entry name" value="LIPOPROTEIN-RELEASING SYSTEM TRANSMEMBRANE PROTEIN LOLE"/>
    <property type="match status" value="1"/>
</dbReference>
<dbReference type="InterPro" id="IPR003838">
    <property type="entry name" value="ABC3_permease_C"/>
</dbReference>
<evidence type="ECO:0000256" key="2">
    <source>
        <dbReference type="ARBA" id="ARBA00005236"/>
    </source>
</evidence>
<organism evidence="10 11">
    <name type="scientific">Segatella maculosa OT 289</name>
    <dbReference type="NCBI Taxonomy" id="999422"/>
    <lineage>
        <taxon>Bacteria</taxon>
        <taxon>Pseudomonadati</taxon>
        <taxon>Bacteroidota</taxon>
        <taxon>Bacteroidia</taxon>
        <taxon>Bacteroidales</taxon>
        <taxon>Prevotellaceae</taxon>
        <taxon>Segatella</taxon>
    </lineage>
</organism>
<dbReference type="EMBL" id="AGEK01000029">
    <property type="protein sequence ID" value="EHO69427.1"/>
    <property type="molecule type" value="Genomic_DNA"/>
</dbReference>
<feature type="transmembrane region" description="Helical" evidence="7">
    <location>
        <begin position="337"/>
        <end position="357"/>
    </location>
</feature>
<keyword evidence="6 7" id="KW-0472">Membrane</keyword>
<accession>H1HNE8</accession>
<feature type="domain" description="MacB-like periplasmic core" evidence="9">
    <location>
        <begin position="29"/>
        <end position="254"/>
    </location>
</feature>
<keyword evidence="3" id="KW-1003">Cell membrane</keyword>
<reference evidence="10 11" key="1">
    <citation type="submission" date="2011-12" db="EMBL/GenBank/DDBJ databases">
        <title>The Genome Sequence of Prevotella maculosa OT 289.</title>
        <authorList>
            <consortium name="The Broad Institute Genome Sequencing Platform"/>
            <person name="Earl A."/>
            <person name="Ward D."/>
            <person name="Feldgarden M."/>
            <person name="Gevers D."/>
            <person name="Izard J."/>
            <person name="Blanton J.M."/>
            <person name="Mathney J."/>
            <person name="Tanner A.C."/>
            <person name="Dewhirst F.E."/>
            <person name="Young S.K."/>
            <person name="Zeng Q."/>
            <person name="Gargeya S."/>
            <person name="Fitzgerald M."/>
            <person name="Haas B."/>
            <person name="Abouelleil A."/>
            <person name="Alvarado L."/>
            <person name="Arachchi H.M."/>
            <person name="Berlin A."/>
            <person name="Chapman S.B."/>
            <person name="Gearin G."/>
            <person name="Goldberg J."/>
            <person name="Griggs A."/>
            <person name="Gujja S."/>
            <person name="Hansen M."/>
            <person name="Heiman D."/>
            <person name="Howarth C."/>
            <person name="Larimer J."/>
            <person name="Lui A."/>
            <person name="MacDonald P.J.P."/>
            <person name="McCowen C."/>
            <person name="Montmayeur A."/>
            <person name="Murphy C."/>
            <person name="Neiman D."/>
            <person name="Pearson M."/>
            <person name="Priest M."/>
            <person name="Roberts A."/>
            <person name="Saif S."/>
            <person name="Shea T."/>
            <person name="Sisk P."/>
            <person name="Stolte C."/>
            <person name="Sykes S."/>
            <person name="Wortman J."/>
            <person name="Nusbaum C."/>
            <person name="Birren B."/>
        </authorList>
    </citation>
    <scope>NUCLEOTIDE SEQUENCE [LARGE SCALE GENOMIC DNA]</scope>
    <source>
        <strain evidence="10 11">OT 289</strain>
    </source>
</reference>
<evidence type="ECO:0000256" key="3">
    <source>
        <dbReference type="ARBA" id="ARBA00022475"/>
    </source>
</evidence>
<feature type="transmembrane region" description="Helical" evidence="7">
    <location>
        <begin position="24"/>
        <end position="50"/>
    </location>
</feature>
<dbReference type="InterPro" id="IPR051447">
    <property type="entry name" value="Lipoprotein-release_system"/>
</dbReference>
<dbReference type="Proteomes" id="UP000003167">
    <property type="component" value="Unassembled WGS sequence"/>
</dbReference>
<comment type="subcellular location">
    <subcellularLocation>
        <location evidence="1">Cell membrane</location>
        <topology evidence="1">Multi-pass membrane protein</topology>
    </subcellularLocation>
</comment>
<evidence type="ECO:0000256" key="6">
    <source>
        <dbReference type="ARBA" id="ARBA00023136"/>
    </source>
</evidence>
<feature type="domain" description="ABC3 transporter permease C-terminal" evidence="8">
    <location>
        <begin position="285"/>
        <end position="407"/>
    </location>
</feature>
<evidence type="ECO:0000256" key="4">
    <source>
        <dbReference type="ARBA" id="ARBA00022692"/>
    </source>
</evidence>
<keyword evidence="5 7" id="KW-1133">Transmembrane helix</keyword>
<feature type="transmembrane region" description="Helical" evidence="7">
    <location>
        <begin position="385"/>
        <end position="404"/>
    </location>
</feature>
<sequence length="415" mass="46062">MRLFMNFPFYIARRYLFSKKSTNVINVISIISVIGVAVATMALVIVLSVFNGFHDLVATFFTNFDPQIELVPTQGKTAPSDDPLLAKVKALPDVDVATESVEDQALAFYNGHQAMVIVKGVDDNFDQLTHIKDILYGDGTYSLHAGNLQYGVMGIRLASTLGTGARFGDYLRIYAPQKEGQFDATNPAGAFVVDSLLSPGVVFSVNQSKYDKNYIIAPIAFARNLFGQQGRLSSLEIRLKDGSDLDAVKREMQAIVGEKYKVKDRFEQQEDTFKIMQIEKYIAYIFLTFILIVACFNIIGSLSMLIIDKKNDITTLQNMGANDRQITRIFMFEGRMISAFGAVIGIGLGLLLCWLQQQYGFVSLGSSSGSFVVNAYPVSVHYDDVVLIFLTVIAVGWLSVWYPVKRSLAFLLATR</sequence>
<name>H1HNE8_9BACT</name>
<evidence type="ECO:0000256" key="5">
    <source>
        <dbReference type="ARBA" id="ARBA00022989"/>
    </source>
</evidence>
<dbReference type="STRING" id="999422.HMPREF9944_01692"/>
<comment type="similarity">
    <text evidence="2">Belongs to the ABC-4 integral membrane protein family. LolC/E subfamily.</text>
</comment>